<dbReference type="Proteomes" id="UP000615026">
    <property type="component" value="Unassembled WGS sequence"/>
</dbReference>
<evidence type="ECO:0000313" key="3">
    <source>
        <dbReference type="EMBL" id="MBE9065123.1"/>
    </source>
</evidence>
<reference evidence="3" key="1">
    <citation type="submission" date="2020-10" db="EMBL/GenBank/DDBJ databases">
        <authorList>
            <person name="Castelo-Branco R."/>
            <person name="Eusebio N."/>
            <person name="Adriana R."/>
            <person name="Vieira A."/>
            <person name="Brugerolle De Fraissinette N."/>
            <person name="Rezende De Castro R."/>
            <person name="Schneider M.P."/>
            <person name="Vasconcelos V."/>
            <person name="Leao P.N."/>
        </authorList>
    </citation>
    <scope>NUCLEOTIDE SEQUENCE</scope>
    <source>
        <strain evidence="3">LEGE 11479</strain>
    </source>
</reference>
<gene>
    <name evidence="3" type="ORF">IQ260_00445</name>
</gene>
<feature type="non-terminal residue" evidence="3">
    <location>
        <position position="1"/>
    </location>
</feature>
<protein>
    <recommendedName>
        <fullName evidence="5">Dynamin family protein</fullName>
    </recommendedName>
</protein>
<evidence type="ECO:0008006" key="5">
    <source>
        <dbReference type="Google" id="ProtNLM"/>
    </source>
</evidence>
<dbReference type="AlphaFoldDB" id="A0A928X248"/>
<proteinExistence type="predicted"/>
<keyword evidence="2" id="KW-0472">Membrane</keyword>
<accession>A0A928X248</accession>
<feature type="transmembrane region" description="Helical" evidence="2">
    <location>
        <begin position="327"/>
        <end position="346"/>
    </location>
</feature>
<keyword evidence="1" id="KW-0175">Coiled coil</keyword>
<feature type="coiled-coil region" evidence="1">
    <location>
        <begin position="107"/>
        <end position="141"/>
    </location>
</feature>
<evidence type="ECO:0000256" key="2">
    <source>
        <dbReference type="SAM" id="Phobius"/>
    </source>
</evidence>
<keyword evidence="2" id="KW-1133">Transmembrane helix</keyword>
<name>A0A928X248_LEPEC</name>
<sequence>FVLFAKNPYQKSAWDFLDYVSVNWRKKVVFILQQADLLRPENLATNVQQVRDYAAQKQITSPRVFATSAELEFEGDHENSGFAPVRQYIRDMVSTGESYKIKLRSVSSTTQKLIEALSEDIQNLQLQLQEDRATAERIRQQIERGRVRSQAEIDTLVSRLCDRYETISSRIKLEFRDSLSVMTVMRRSFVGIFNKEASLQTWINGFKERCQTELKTSLEELSNEGAQHFVDGIRQLLEGLTVDLNAIQTHQVNSNTISIKILERRQEVIESVKAKVSNLLTDDGLTRALGSEAESMAAEIVGGAFVAVAGTILHVVEFAVAEAIMNAIGIAFAGIGIITLAIGIAWQRKRIITKFERALDSEKSRFNADVTDRLNQKLSLIYEEVERIFVQFYDYVERETDAVTPVLDQYDAIQTDAKELFNEMATRQLLQ</sequence>
<dbReference type="RefSeq" id="WP_193989801.1">
    <property type="nucleotide sequence ID" value="NZ_JADEXP010000001.1"/>
</dbReference>
<organism evidence="3 4">
    <name type="scientific">Leptolyngbya cf. ectocarpi LEGE 11479</name>
    <dbReference type="NCBI Taxonomy" id="1828722"/>
    <lineage>
        <taxon>Bacteria</taxon>
        <taxon>Bacillati</taxon>
        <taxon>Cyanobacteriota</taxon>
        <taxon>Cyanophyceae</taxon>
        <taxon>Leptolyngbyales</taxon>
        <taxon>Leptolyngbyaceae</taxon>
        <taxon>Leptolyngbya group</taxon>
        <taxon>Leptolyngbya</taxon>
    </lineage>
</organism>
<comment type="caution">
    <text evidence="3">The sequence shown here is derived from an EMBL/GenBank/DDBJ whole genome shotgun (WGS) entry which is preliminary data.</text>
</comment>
<keyword evidence="2" id="KW-0812">Transmembrane</keyword>
<dbReference type="EMBL" id="JADEXP010000001">
    <property type="protein sequence ID" value="MBE9065123.1"/>
    <property type="molecule type" value="Genomic_DNA"/>
</dbReference>
<keyword evidence="4" id="KW-1185">Reference proteome</keyword>
<evidence type="ECO:0000313" key="4">
    <source>
        <dbReference type="Proteomes" id="UP000615026"/>
    </source>
</evidence>
<evidence type="ECO:0000256" key="1">
    <source>
        <dbReference type="SAM" id="Coils"/>
    </source>
</evidence>